<feature type="transmembrane region" description="Helical" evidence="1">
    <location>
        <begin position="14"/>
        <end position="38"/>
    </location>
</feature>
<dbReference type="VEuPathDB" id="CryptoDB:Cvel_23637"/>
<gene>
    <name evidence="2" type="ORF">Cvel_23637</name>
</gene>
<evidence type="ECO:0000256" key="1">
    <source>
        <dbReference type="SAM" id="Phobius"/>
    </source>
</evidence>
<dbReference type="InterPro" id="IPR029033">
    <property type="entry name" value="His_PPase_superfam"/>
</dbReference>
<organism evidence="2">
    <name type="scientific">Chromera velia CCMP2878</name>
    <dbReference type="NCBI Taxonomy" id="1169474"/>
    <lineage>
        <taxon>Eukaryota</taxon>
        <taxon>Sar</taxon>
        <taxon>Alveolata</taxon>
        <taxon>Colpodellida</taxon>
        <taxon>Chromeraceae</taxon>
        <taxon>Chromera</taxon>
    </lineage>
</organism>
<sequence>MAFFAFLPDYALKYALFGFFGVLFVHSILYVACPSFLLRRGYIKPSTPHARIEPRPLSKHKLLNNVFNKVEMYFRGWFHIMNATMVKSQFTLYALFFAVFSNEGRKTRTQKLQLTPENSNLAGKKTVYLFRHGESKWNYCFNRKLGPGIFARLLMTFGSEFFLFPYLDSEMLDSPLSDMGVDQAIAVRDFLRSAPDAGDAAGEHVNVLLGGPSAPESVIVSSNLRRAISTVLIGFSDRIAKTNESVAILSSIQEMTRNIDGISMAPALSVPPVPHTETGRLAKQVHRLASLEKPMHELYEASLDPSDNQGNKPFSSRISDRIRQFADWCFDAEKCKKPVVIIGGHSGFFKHLLRKYLPANVQHPGKETKISNCGIVKVEIQKLQLGDQTGYYIDPQSIEEIHGGFITKKGKAKPNKVAA</sequence>
<protein>
    <submittedName>
        <fullName evidence="2">Uncharacterized protein</fullName>
    </submittedName>
</protein>
<dbReference type="InterPro" id="IPR050275">
    <property type="entry name" value="PGM_Phosphatase"/>
</dbReference>
<accession>A0A0G4GW00</accession>
<dbReference type="Gene3D" id="3.40.50.1240">
    <property type="entry name" value="Phosphoglycerate mutase-like"/>
    <property type="match status" value="1"/>
</dbReference>
<keyword evidence="1" id="KW-0812">Transmembrane</keyword>
<dbReference type="SUPFAM" id="SSF53254">
    <property type="entry name" value="Phosphoglycerate mutase-like"/>
    <property type="match status" value="1"/>
</dbReference>
<reference evidence="2" key="1">
    <citation type="submission" date="2014-11" db="EMBL/GenBank/DDBJ databases">
        <authorList>
            <person name="Otto D Thomas"/>
            <person name="Naeem Raeece"/>
        </authorList>
    </citation>
    <scope>NUCLEOTIDE SEQUENCE</scope>
</reference>
<dbReference type="PROSITE" id="PS00175">
    <property type="entry name" value="PG_MUTASE"/>
    <property type="match status" value="1"/>
</dbReference>
<dbReference type="GO" id="GO:0005829">
    <property type="term" value="C:cytosol"/>
    <property type="evidence" value="ECO:0007669"/>
    <property type="project" value="TreeGrafter"/>
</dbReference>
<dbReference type="AlphaFoldDB" id="A0A0G4GW00"/>
<keyword evidence="1" id="KW-0472">Membrane</keyword>
<dbReference type="GO" id="GO:0016791">
    <property type="term" value="F:phosphatase activity"/>
    <property type="evidence" value="ECO:0007669"/>
    <property type="project" value="TreeGrafter"/>
</dbReference>
<dbReference type="InterPro" id="IPR001345">
    <property type="entry name" value="PG/BPGM_mutase_AS"/>
</dbReference>
<dbReference type="PANTHER" id="PTHR48100:SF33">
    <property type="entry name" value="PEPTIDASE S54 RHOMBOID DOMAIN-CONTAINING PROTEIN"/>
    <property type="match status" value="1"/>
</dbReference>
<dbReference type="EMBL" id="CDMZ01001611">
    <property type="protein sequence ID" value="CEM35141.1"/>
    <property type="molecule type" value="Genomic_DNA"/>
</dbReference>
<dbReference type="PhylomeDB" id="A0A0G4GW00"/>
<evidence type="ECO:0000313" key="2">
    <source>
        <dbReference type="EMBL" id="CEM35141.1"/>
    </source>
</evidence>
<keyword evidence="1" id="KW-1133">Transmembrane helix</keyword>
<proteinExistence type="predicted"/>
<name>A0A0G4GW00_9ALVE</name>
<dbReference type="PANTHER" id="PTHR48100">
    <property type="entry name" value="BROAD-SPECIFICITY PHOSPHATASE YOR283W-RELATED"/>
    <property type="match status" value="1"/>
</dbReference>